<comment type="similarity">
    <text evidence="1">Belongs to the FAM216 family.</text>
</comment>
<dbReference type="CTD" id="144809"/>
<dbReference type="AlphaFoldDB" id="A0A6P8PL91"/>
<dbReference type="GeneID" id="117347978"/>
<evidence type="ECO:0000313" key="4">
    <source>
        <dbReference type="RefSeq" id="XP_033775413.1"/>
    </source>
</evidence>
<gene>
    <name evidence="4" type="primary">FAM216B</name>
</gene>
<proteinExistence type="inferred from homology"/>
<accession>A0A6P8PL91</accession>
<feature type="region of interest" description="Disordered" evidence="2">
    <location>
        <begin position="114"/>
        <end position="152"/>
    </location>
</feature>
<dbReference type="RefSeq" id="XP_033775413.1">
    <property type="nucleotide sequence ID" value="XM_033919522.1"/>
</dbReference>
<evidence type="ECO:0000256" key="2">
    <source>
        <dbReference type="SAM" id="MobiDB-lite"/>
    </source>
</evidence>
<dbReference type="Pfam" id="PF15107">
    <property type="entry name" value="FAM216B"/>
    <property type="match status" value="1"/>
</dbReference>
<sequence>MHSAEGYFMGCSLHTAVTHLEEKMEGKSRKQVKIQPFAKVPRIQVPPCFRNMSLLKDLQPGQRRYLYSIMCVYDRAAGRDLLYQQYQFKLQWEGMLGYLTTEEVAHSMLQLNHSRKDPKSKRAMDLHANAPVSEKSRKAASQHQKNTKVHPK</sequence>
<dbReference type="InterPro" id="IPR029373">
    <property type="entry name" value="FAM216"/>
</dbReference>
<name>A0A6P8PL91_GEOSA</name>
<dbReference type="KEGG" id="gsh:117347978"/>
<feature type="compositionally biased region" description="Basic and acidic residues" evidence="2">
    <location>
        <begin position="114"/>
        <end position="125"/>
    </location>
</feature>
<dbReference type="PANTHER" id="PTHR16476">
    <property type="entry name" value="FAMILY WITH SEQUENCE SIMILARITY 216 MEMBER A"/>
    <property type="match status" value="1"/>
</dbReference>
<evidence type="ECO:0000313" key="3">
    <source>
        <dbReference type="Proteomes" id="UP000515159"/>
    </source>
</evidence>
<dbReference type="PANTHER" id="PTHR16476:SF3">
    <property type="entry name" value="PROTEIN FAM216B"/>
    <property type="match status" value="1"/>
</dbReference>
<keyword evidence="3" id="KW-1185">Reference proteome</keyword>
<dbReference type="InParanoid" id="A0A6P8PL91"/>
<dbReference type="OrthoDB" id="9902980at2759"/>
<organism evidence="3 4">
    <name type="scientific">Geotrypetes seraphini</name>
    <name type="common">Gaboon caecilian</name>
    <name type="synonym">Caecilia seraphini</name>
    <dbReference type="NCBI Taxonomy" id="260995"/>
    <lineage>
        <taxon>Eukaryota</taxon>
        <taxon>Metazoa</taxon>
        <taxon>Chordata</taxon>
        <taxon>Craniata</taxon>
        <taxon>Vertebrata</taxon>
        <taxon>Euteleostomi</taxon>
        <taxon>Amphibia</taxon>
        <taxon>Gymnophiona</taxon>
        <taxon>Geotrypetes</taxon>
    </lineage>
</organism>
<evidence type="ECO:0000256" key="1">
    <source>
        <dbReference type="ARBA" id="ARBA00008615"/>
    </source>
</evidence>
<dbReference type="Proteomes" id="UP000515159">
    <property type="component" value="Chromosome 14"/>
</dbReference>
<reference evidence="4" key="1">
    <citation type="submission" date="2025-08" db="UniProtKB">
        <authorList>
            <consortium name="RefSeq"/>
        </authorList>
    </citation>
    <scope>IDENTIFICATION</scope>
</reference>
<protein>
    <submittedName>
        <fullName evidence="4">Protein FAM216B</fullName>
    </submittedName>
</protein>